<feature type="compositionally biased region" description="Low complexity" evidence="1">
    <location>
        <begin position="44"/>
        <end position="65"/>
    </location>
</feature>
<reference evidence="3 4" key="1">
    <citation type="journal article" date="2023" name="Hortic Res">
        <title>Pangenome of water caltrop reveals structural variations and asymmetric subgenome divergence after allopolyploidization.</title>
        <authorList>
            <person name="Zhang X."/>
            <person name="Chen Y."/>
            <person name="Wang L."/>
            <person name="Yuan Y."/>
            <person name="Fang M."/>
            <person name="Shi L."/>
            <person name="Lu R."/>
            <person name="Comes H.P."/>
            <person name="Ma Y."/>
            <person name="Chen Y."/>
            <person name="Huang G."/>
            <person name="Zhou Y."/>
            <person name="Zheng Z."/>
            <person name="Qiu Y."/>
        </authorList>
    </citation>
    <scope>NUCLEOTIDE SEQUENCE [LARGE SCALE GENOMIC DNA]</scope>
    <source>
        <strain evidence="3">F231</strain>
    </source>
</reference>
<feature type="region of interest" description="Disordered" evidence="1">
    <location>
        <begin position="32"/>
        <end position="65"/>
    </location>
</feature>
<comment type="caution">
    <text evidence="3">The sequence shown here is derived from an EMBL/GenBank/DDBJ whole genome shotgun (WGS) entry which is preliminary data.</text>
</comment>
<protein>
    <recommendedName>
        <fullName evidence="5">Myelin-associated oligodendrocyte basic protein</fullName>
    </recommendedName>
</protein>
<evidence type="ECO:0008006" key="5">
    <source>
        <dbReference type="Google" id="ProtNLM"/>
    </source>
</evidence>
<keyword evidence="2" id="KW-0472">Membrane</keyword>
<name>A0AAN7MQX1_TRANT</name>
<feature type="transmembrane region" description="Helical" evidence="2">
    <location>
        <begin position="171"/>
        <end position="193"/>
    </location>
</feature>
<dbReference type="PANTHER" id="PTHR33975:SF2">
    <property type="entry name" value="MYELIN-ASSOCIATED OLIGODENDROCYTE BASIC PROTEIN"/>
    <property type="match status" value="1"/>
</dbReference>
<keyword evidence="2" id="KW-0812">Transmembrane</keyword>
<organism evidence="3 4">
    <name type="scientific">Trapa natans</name>
    <name type="common">Water chestnut</name>
    <dbReference type="NCBI Taxonomy" id="22666"/>
    <lineage>
        <taxon>Eukaryota</taxon>
        <taxon>Viridiplantae</taxon>
        <taxon>Streptophyta</taxon>
        <taxon>Embryophyta</taxon>
        <taxon>Tracheophyta</taxon>
        <taxon>Spermatophyta</taxon>
        <taxon>Magnoliopsida</taxon>
        <taxon>eudicotyledons</taxon>
        <taxon>Gunneridae</taxon>
        <taxon>Pentapetalae</taxon>
        <taxon>rosids</taxon>
        <taxon>malvids</taxon>
        <taxon>Myrtales</taxon>
        <taxon>Lythraceae</taxon>
        <taxon>Trapa</taxon>
    </lineage>
</organism>
<dbReference type="EMBL" id="JAXQNO010000004">
    <property type="protein sequence ID" value="KAK4799521.1"/>
    <property type="molecule type" value="Genomic_DNA"/>
</dbReference>
<dbReference type="InterPro" id="IPR010903">
    <property type="entry name" value="DUF1517"/>
</dbReference>
<proteinExistence type="predicted"/>
<evidence type="ECO:0000256" key="1">
    <source>
        <dbReference type="SAM" id="MobiDB-lite"/>
    </source>
</evidence>
<accession>A0AAN7MQX1</accession>
<gene>
    <name evidence="3" type="ORF">SAY86_024886</name>
</gene>
<dbReference type="Proteomes" id="UP001346149">
    <property type="component" value="Unassembled WGS sequence"/>
</dbReference>
<dbReference type="InterPro" id="IPR053023">
    <property type="entry name" value="FLAP_modulator"/>
</dbReference>
<keyword evidence="4" id="KW-1185">Reference proteome</keyword>
<feature type="region of interest" description="Disordered" evidence="1">
    <location>
        <begin position="112"/>
        <end position="134"/>
    </location>
</feature>
<dbReference type="PANTHER" id="PTHR33975">
    <property type="entry name" value="MYELIN-ASSOCIATED OLIGODENDROCYTE BASIC PROTEIN"/>
    <property type="match status" value="1"/>
</dbReference>
<feature type="transmembrane region" description="Helical" evidence="2">
    <location>
        <begin position="91"/>
        <end position="113"/>
    </location>
</feature>
<keyword evidence="2" id="KW-1133">Transmembrane helix</keyword>
<dbReference type="Pfam" id="PF07466">
    <property type="entry name" value="DUF1517"/>
    <property type="match status" value="1"/>
</dbReference>
<sequence>MAAVSLCLLQSAPLKCNSVLFPIKLRPPREFPAPPLRLLRTPDGSPRSGVSCCSSSNSTLASTASRSKSDPVGILLDKVIGALDALKKPTVAAILLGLFLTCDVSAALAASGGRVGGSSFSSSRSSSSSSSRSYTMRSPGSGLSYSAPYFAPSPFGGGGIYVGPAVGVGVGAGSSFFLILMGFAAFILVSGFLSDRSESSVLAAAEKTSVLKLQVGLLGMGRSLQKDLNRIADVADTSTPAGLSFVLTETTLALLRHPDYCISGYSSIDVKRSMEDGEKRFNQLSIEERGKFDEETLINVNNIRKQSTTTRTSGGISNEYIVVTILVAAEGVHKLPTINGSGDLKEALQRLGSVPSSKILAVEVLWTPQNENDTLSERELLEDYPLLRPL</sequence>
<evidence type="ECO:0000256" key="2">
    <source>
        <dbReference type="SAM" id="Phobius"/>
    </source>
</evidence>
<evidence type="ECO:0000313" key="3">
    <source>
        <dbReference type="EMBL" id="KAK4799521.1"/>
    </source>
</evidence>
<dbReference type="GO" id="GO:0009507">
    <property type="term" value="C:chloroplast"/>
    <property type="evidence" value="ECO:0007669"/>
    <property type="project" value="TreeGrafter"/>
</dbReference>
<evidence type="ECO:0000313" key="4">
    <source>
        <dbReference type="Proteomes" id="UP001346149"/>
    </source>
</evidence>
<dbReference type="AlphaFoldDB" id="A0AAN7MQX1"/>